<evidence type="ECO:0000313" key="7">
    <source>
        <dbReference type="EMBL" id="MCK9685932.1"/>
    </source>
</evidence>
<evidence type="ECO:0000256" key="2">
    <source>
        <dbReference type="ARBA" id="ARBA00013064"/>
    </source>
</evidence>
<name>A0A9X1YHQ4_9BURK</name>
<feature type="domain" description="Phosphotyrosine protein phosphatase I" evidence="6">
    <location>
        <begin position="9"/>
        <end position="158"/>
    </location>
</feature>
<protein>
    <recommendedName>
        <fullName evidence="2">protein-tyrosine-phosphatase</fullName>
        <ecNumber evidence="2">3.1.3.48</ecNumber>
    </recommendedName>
</protein>
<sequence length="162" mass="17794">MSDPRPDKIRVLMVCLGNICRSPTAEAMLRLKAHEAGLDDRIEVDSAGTADYHVDSPPDRRAIAHGERRGLAMQALRGRQVAREDFDRFDHILAMDDDNLDDLKRRRPPGSRAKVALLMSFAPHAGSREVPDPYYGGADGFERVLDLVDAASAGFIAATLGR</sequence>
<dbReference type="PANTHER" id="PTHR11717">
    <property type="entry name" value="LOW MOLECULAR WEIGHT PROTEIN TYROSINE PHOSPHATASE"/>
    <property type="match status" value="1"/>
</dbReference>
<dbReference type="GO" id="GO:0004725">
    <property type="term" value="F:protein tyrosine phosphatase activity"/>
    <property type="evidence" value="ECO:0007669"/>
    <property type="project" value="UniProtKB-EC"/>
</dbReference>
<reference evidence="7" key="1">
    <citation type="submission" date="2021-11" db="EMBL/GenBank/DDBJ databases">
        <title>BS-T2-15 a new species belonging to the Comamonadaceae family isolated from the soil of a French oak forest.</title>
        <authorList>
            <person name="Mieszkin S."/>
            <person name="Alain K."/>
        </authorList>
    </citation>
    <scope>NUCLEOTIDE SEQUENCE</scope>
    <source>
        <strain evidence="7">BS-T2-15</strain>
    </source>
</reference>
<dbReference type="Proteomes" id="UP001139353">
    <property type="component" value="Unassembled WGS sequence"/>
</dbReference>
<accession>A0A9X1YHQ4</accession>
<feature type="active site" description="Nucleophile" evidence="5">
    <location>
        <position position="15"/>
    </location>
</feature>
<dbReference type="PANTHER" id="PTHR11717:SF7">
    <property type="entry name" value="LOW MOLECULAR WEIGHT PHOSPHOTYROSINE PROTEIN PHOSPHATASE"/>
    <property type="match status" value="1"/>
</dbReference>
<evidence type="ECO:0000256" key="4">
    <source>
        <dbReference type="ARBA" id="ARBA00022912"/>
    </source>
</evidence>
<evidence type="ECO:0000256" key="1">
    <source>
        <dbReference type="ARBA" id="ARBA00011063"/>
    </source>
</evidence>
<dbReference type="AlphaFoldDB" id="A0A9X1YHQ4"/>
<dbReference type="EC" id="3.1.3.48" evidence="2"/>
<dbReference type="InterPro" id="IPR017867">
    <property type="entry name" value="Tyr_phospatase_low_mol_wt"/>
</dbReference>
<dbReference type="FunFam" id="3.40.50.2300:FF:000113">
    <property type="entry name" value="Low molecular weight protein-tyrosine-phosphatase"/>
    <property type="match status" value="1"/>
</dbReference>
<gene>
    <name evidence="7" type="ORF">LPC04_09450</name>
</gene>
<feature type="active site" description="Proton donor" evidence="5">
    <location>
        <position position="132"/>
    </location>
</feature>
<evidence type="ECO:0000256" key="3">
    <source>
        <dbReference type="ARBA" id="ARBA00022801"/>
    </source>
</evidence>
<keyword evidence="3" id="KW-0378">Hydrolase</keyword>
<dbReference type="SUPFAM" id="SSF52788">
    <property type="entry name" value="Phosphotyrosine protein phosphatases I"/>
    <property type="match status" value="1"/>
</dbReference>
<dbReference type="CDD" id="cd16343">
    <property type="entry name" value="LMWPTP"/>
    <property type="match status" value="1"/>
</dbReference>
<comment type="similarity">
    <text evidence="1">Belongs to the low molecular weight phosphotyrosine protein phosphatase family.</text>
</comment>
<keyword evidence="8" id="KW-1185">Reference proteome</keyword>
<dbReference type="RefSeq" id="WP_275681968.1">
    <property type="nucleotide sequence ID" value="NZ_JAJLJH010000002.1"/>
</dbReference>
<comment type="caution">
    <text evidence="7">The sequence shown here is derived from an EMBL/GenBank/DDBJ whole genome shotgun (WGS) entry which is preliminary data.</text>
</comment>
<keyword evidence="4" id="KW-0904">Protein phosphatase</keyword>
<evidence type="ECO:0000256" key="5">
    <source>
        <dbReference type="PIRSR" id="PIRSR617867-1"/>
    </source>
</evidence>
<dbReference type="InterPro" id="IPR050438">
    <property type="entry name" value="LMW_PTPase"/>
</dbReference>
<dbReference type="Pfam" id="PF01451">
    <property type="entry name" value="LMWPc"/>
    <property type="match status" value="1"/>
</dbReference>
<evidence type="ECO:0000313" key="8">
    <source>
        <dbReference type="Proteomes" id="UP001139353"/>
    </source>
</evidence>
<dbReference type="InterPro" id="IPR036196">
    <property type="entry name" value="Ptyr_pPase_sf"/>
</dbReference>
<feature type="active site" evidence="5">
    <location>
        <position position="21"/>
    </location>
</feature>
<proteinExistence type="inferred from homology"/>
<dbReference type="PRINTS" id="PR00719">
    <property type="entry name" value="LMWPTPASE"/>
</dbReference>
<dbReference type="EMBL" id="JAJLJH010000002">
    <property type="protein sequence ID" value="MCK9685932.1"/>
    <property type="molecule type" value="Genomic_DNA"/>
</dbReference>
<evidence type="ECO:0000259" key="6">
    <source>
        <dbReference type="SMART" id="SM00226"/>
    </source>
</evidence>
<dbReference type="Gene3D" id="3.40.50.2300">
    <property type="match status" value="1"/>
</dbReference>
<organism evidence="7 8">
    <name type="scientific">Scleromatobacter humisilvae</name>
    <dbReference type="NCBI Taxonomy" id="2897159"/>
    <lineage>
        <taxon>Bacteria</taxon>
        <taxon>Pseudomonadati</taxon>
        <taxon>Pseudomonadota</taxon>
        <taxon>Betaproteobacteria</taxon>
        <taxon>Burkholderiales</taxon>
        <taxon>Sphaerotilaceae</taxon>
        <taxon>Scleromatobacter</taxon>
    </lineage>
</organism>
<dbReference type="InterPro" id="IPR023485">
    <property type="entry name" value="Ptyr_pPase"/>
</dbReference>
<dbReference type="SMART" id="SM00226">
    <property type="entry name" value="LMWPc"/>
    <property type="match status" value="1"/>
</dbReference>